<dbReference type="EMBL" id="AK229955">
    <property type="protein sequence ID" value="BAF01781.1"/>
    <property type="molecule type" value="mRNA"/>
</dbReference>
<evidence type="ECO:0000313" key="2">
    <source>
        <dbReference type="EMBL" id="BAF01781.1"/>
    </source>
</evidence>
<keyword evidence="1" id="KW-0812">Transmembrane</keyword>
<proteinExistence type="evidence at transcript level"/>
<name>Q0WM75_ARATH</name>
<sequence length="90" mass="10441">MTDKTNCSYSWSLTKVITLLASHPFFFFCCLLKRRSKTYCNLKIMTDDNRLLKPLLTESNSLQSIALVTLDEEHRLVKLRIPCFLLSSKP</sequence>
<organism evidence="2">
    <name type="scientific">Arabidopsis thaliana</name>
    <name type="common">Mouse-ear cress</name>
    <dbReference type="NCBI Taxonomy" id="3702"/>
    <lineage>
        <taxon>Eukaryota</taxon>
        <taxon>Viridiplantae</taxon>
        <taxon>Streptophyta</taxon>
        <taxon>Embryophyta</taxon>
        <taxon>Tracheophyta</taxon>
        <taxon>Spermatophyta</taxon>
        <taxon>Magnoliopsida</taxon>
        <taxon>eudicotyledons</taxon>
        <taxon>Gunneridae</taxon>
        <taxon>Pentapetalae</taxon>
        <taxon>rosids</taxon>
        <taxon>malvids</taxon>
        <taxon>Brassicales</taxon>
        <taxon>Brassicaceae</taxon>
        <taxon>Camelineae</taxon>
        <taxon>Arabidopsis</taxon>
    </lineage>
</organism>
<keyword evidence="1" id="KW-0472">Membrane</keyword>
<dbReference type="AlphaFoldDB" id="Q0WM75"/>
<protein>
    <submittedName>
        <fullName evidence="2">Uncharacterized protein</fullName>
    </submittedName>
</protein>
<evidence type="ECO:0000256" key="1">
    <source>
        <dbReference type="SAM" id="Phobius"/>
    </source>
</evidence>
<feature type="transmembrane region" description="Helical" evidence="1">
    <location>
        <begin position="12"/>
        <end position="32"/>
    </location>
</feature>
<accession>Q0WM75</accession>
<reference evidence="2" key="1">
    <citation type="submission" date="2006-07" db="EMBL/GenBank/DDBJ databases">
        <title>Large-scale analysis of RIKEN Arabidopsis full-length (RAFL) cDNAs.</title>
        <authorList>
            <person name="Totoki Y."/>
            <person name="Seki M."/>
            <person name="Ishida J."/>
            <person name="Nakajima M."/>
            <person name="Enju A."/>
            <person name="Morosawa T."/>
            <person name="Kamiya A."/>
            <person name="Narusaka M."/>
            <person name="Shin-i T."/>
            <person name="Nakagawa M."/>
            <person name="Sakamoto N."/>
            <person name="Oishi K."/>
            <person name="Kohara Y."/>
            <person name="Kobayashi M."/>
            <person name="Toyoda A."/>
            <person name="Sakaki Y."/>
            <person name="Sakurai T."/>
            <person name="Iida K."/>
            <person name="Akiyama K."/>
            <person name="Satou M."/>
            <person name="Toyoda T."/>
            <person name="Konagaya A."/>
            <person name="Carninci P."/>
            <person name="Kawai J."/>
            <person name="Hayashizaki Y."/>
            <person name="Shinozaki K."/>
        </authorList>
    </citation>
    <scope>NUCLEOTIDE SEQUENCE</scope>
</reference>
<keyword evidence="1" id="KW-1133">Transmembrane helix</keyword>